<proteinExistence type="predicted"/>
<dbReference type="SUPFAM" id="SSF52518">
    <property type="entry name" value="Thiamin diphosphate-binding fold (THDP-binding)"/>
    <property type="match status" value="1"/>
</dbReference>
<dbReference type="EMBL" id="LN824141">
    <property type="protein sequence ID" value="CEP77943.1"/>
    <property type="molecule type" value="Genomic_DNA"/>
</dbReference>
<keyword evidence="5" id="KW-1185">Reference proteome</keyword>
<dbReference type="Pfam" id="PF01855">
    <property type="entry name" value="POR_N"/>
    <property type="match status" value="1"/>
</dbReference>
<keyword evidence="1 4" id="KW-0560">Oxidoreductase</keyword>
<dbReference type="Proteomes" id="UP000032809">
    <property type="component" value="Chromosome I"/>
</dbReference>
<dbReference type="Gene3D" id="3.40.50.970">
    <property type="match status" value="1"/>
</dbReference>
<dbReference type="PANTHER" id="PTHR32154:SF0">
    <property type="entry name" value="PYRUVATE-FLAVODOXIN OXIDOREDUCTASE-RELATED"/>
    <property type="match status" value="1"/>
</dbReference>
<dbReference type="Gene3D" id="3.40.50.920">
    <property type="match status" value="1"/>
</dbReference>
<dbReference type="RefSeq" id="WP_045087485.1">
    <property type="nucleotide sequence ID" value="NZ_LN824141.1"/>
</dbReference>
<dbReference type="InterPro" id="IPR029061">
    <property type="entry name" value="THDP-binding"/>
</dbReference>
<dbReference type="SUPFAM" id="SSF52922">
    <property type="entry name" value="TK C-terminal domain-like"/>
    <property type="match status" value="1"/>
</dbReference>
<dbReference type="EC" id="1.2.7.1" evidence="4"/>
<gene>
    <name evidence="4" type="primary">porA</name>
    <name evidence="4" type="ORF">DTL3_0628</name>
</gene>
<dbReference type="PATRIC" id="fig|1006576.9.peg.613"/>
<dbReference type="InterPro" id="IPR033412">
    <property type="entry name" value="PFOR_II"/>
</dbReference>
<feature type="domain" description="Pyruvate:ferredoxin oxidoreductase core" evidence="3">
    <location>
        <begin position="262"/>
        <end position="364"/>
    </location>
</feature>
<dbReference type="Pfam" id="PF17147">
    <property type="entry name" value="PFOR_II"/>
    <property type="match status" value="1"/>
</dbReference>
<dbReference type="InterPro" id="IPR050722">
    <property type="entry name" value="Pyruvate:ferred/Flavod_OxRd"/>
</dbReference>
<reference evidence="5" key="1">
    <citation type="submission" date="2014-11" db="EMBL/GenBank/DDBJ databases">
        <authorList>
            <person name="Wibberg D."/>
        </authorList>
    </citation>
    <scope>NUCLEOTIDE SEQUENCE [LARGE SCALE GENOMIC DNA]</scope>
    <source>
        <strain evidence="5">L3</strain>
    </source>
</reference>
<dbReference type="KEGG" id="dtn:DTL3_0628"/>
<organism evidence="4 5">
    <name type="scientific">Defluviitoga tunisiensis</name>
    <dbReference type="NCBI Taxonomy" id="1006576"/>
    <lineage>
        <taxon>Bacteria</taxon>
        <taxon>Thermotogati</taxon>
        <taxon>Thermotogota</taxon>
        <taxon>Thermotogae</taxon>
        <taxon>Petrotogales</taxon>
        <taxon>Petrotogaceae</taxon>
        <taxon>Defluviitoga</taxon>
    </lineage>
</organism>
<keyword evidence="4" id="KW-0670">Pyruvate</keyword>
<dbReference type="InterPro" id="IPR009014">
    <property type="entry name" value="Transketo_C/PFOR_II"/>
</dbReference>
<dbReference type="STRING" id="1006576.DTL3_0628"/>
<name>A0A0C7NX42_DEFTU</name>
<dbReference type="FunFam" id="3.40.50.970:FF:000012">
    <property type="entry name" value="Pyruvate:ferredoxin (Flavodoxin) oxidoreductase"/>
    <property type="match status" value="1"/>
</dbReference>
<dbReference type="AlphaFoldDB" id="A0A0C7NX42"/>
<dbReference type="CDD" id="cd07034">
    <property type="entry name" value="TPP_PYR_PFOR_IOR-alpha_like"/>
    <property type="match status" value="1"/>
</dbReference>
<evidence type="ECO:0000256" key="1">
    <source>
        <dbReference type="ARBA" id="ARBA00023002"/>
    </source>
</evidence>
<dbReference type="GO" id="GO:0019164">
    <property type="term" value="F:pyruvate synthase activity"/>
    <property type="evidence" value="ECO:0007669"/>
    <property type="project" value="UniProtKB-EC"/>
</dbReference>
<dbReference type="HOGENOM" id="CLU_002569_5_0_0"/>
<evidence type="ECO:0000313" key="5">
    <source>
        <dbReference type="Proteomes" id="UP000032809"/>
    </source>
</evidence>
<dbReference type="GO" id="GO:0006979">
    <property type="term" value="P:response to oxidative stress"/>
    <property type="evidence" value="ECO:0007669"/>
    <property type="project" value="TreeGrafter"/>
</dbReference>
<dbReference type="InterPro" id="IPR002880">
    <property type="entry name" value="Pyrv_Fd/Flavodoxin_OxRdtase_N"/>
</dbReference>
<evidence type="ECO:0000259" key="3">
    <source>
        <dbReference type="Pfam" id="PF17147"/>
    </source>
</evidence>
<sequence>MPVKLTVTGAHAVAHAMRQINPDVVAAYPITPQTPVVEYYANFVADGIVDTVLVPVESEHSAMSAVVGAAAAGARTMTATAANGLALMIEIVYIAASNRLPIIMPVVNRALSGPLNIHCDHSDAMLARDSGWIQFFTENHQEAYDFMIIATKLAEKENVLLPVMVNLDGFITSHGVESFEMLDDEVVKEFVGTWNPKYSLLDTQNPVTYGPVDLFDYYFEHHRQQEEGMKHAYEELPKVFEEFAEISGRKYDFLDLYKTDDADYIMVIMNSTASTAKYVVDELREEGKKVGLIKPQVFTPFPKKEFQKVLNGRKGVIVLDRAMSFGKEAPLYSLIKSSLYEVPSRPKLGSYIYGLGGRNTSPKMIRQAFEDAFNGNLLADEQRYLGLRE</sequence>
<evidence type="ECO:0000259" key="2">
    <source>
        <dbReference type="Pfam" id="PF01855"/>
    </source>
</evidence>
<dbReference type="PANTHER" id="PTHR32154">
    <property type="entry name" value="PYRUVATE-FLAVODOXIN OXIDOREDUCTASE-RELATED"/>
    <property type="match status" value="1"/>
</dbReference>
<feature type="domain" description="Pyruvate flavodoxin/ferredoxin oxidoreductase pyrimidine binding" evidence="2">
    <location>
        <begin position="15"/>
        <end position="236"/>
    </location>
</feature>
<evidence type="ECO:0000313" key="4">
    <source>
        <dbReference type="EMBL" id="CEP77943.1"/>
    </source>
</evidence>
<dbReference type="OrthoDB" id="9794954at2"/>
<accession>A0A0C7NX42</accession>
<protein>
    <submittedName>
        <fullName evidence="4">Pyruvate synthase subunit PorA</fullName>
        <ecNumber evidence="4">1.2.7.1</ecNumber>
    </submittedName>
</protein>
<dbReference type="FunFam" id="3.40.50.920:FF:000010">
    <property type="entry name" value="Pyruvate ferredoxin oxidoreductase, alpha subunit"/>
    <property type="match status" value="1"/>
</dbReference>